<comment type="caution">
    <text evidence="2">The sequence shown here is derived from an EMBL/GenBank/DDBJ whole genome shotgun (WGS) entry which is preliminary data.</text>
</comment>
<dbReference type="GO" id="GO:0004519">
    <property type="term" value="F:endonuclease activity"/>
    <property type="evidence" value="ECO:0007669"/>
    <property type="project" value="UniProtKB-KW"/>
</dbReference>
<name>A0A7C3ZKT0_9CYAN</name>
<sequence>MTNRLVTINIRYDKPDPGVLAWSVRRTAVAELLIDLAPDLIGTQEVTPHQLQDLQHLLGAYRYIGADRNGNGTGEYGAIFYHPERLQCLAAGDFWLSGQPDSRGSISPEWGNPLPRMTTWGLFADVVNGRRLALFNTHLDYQSARSRQLSAQLICQRMAKIASEDAYLLLTGDFNDGPGSLPRRTFVQPLSNGVQLQDALSGMPQSQQMTFHDFRGRAFAAIDSIYYDRRLHLRAVKIDSRQFQGLWPSDHFAVVADFD</sequence>
<dbReference type="AlphaFoldDB" id="A0A7C3ZKT0"/>
<dbReference type="PANTHER" id="PTHR12121:SF36">
    <property type="entry name" value="ENDONUCLEASE_EXONUCLEASE_PHOSPHATASE DOMAIN-CONTAINING PROTEIN"/>
    <property type="match status" value="1"/>
</dbReference>
<dbReference type="SUPFAM" id="SSF56219">
    <property type="entry name" value="DNase I-like"/>
    <property type="match status" value="1"/>
</dbReference>
<dbReference type="CDD" id="cd09083">
    <property type="entry name" value="EEP-1"/>
    <property type="match status" value="1"/>
</dbReference>
<dbReference type="InterPro" id="IPR005135">
    <property type="entry name" value="Endo/exonuclease/phosphatase"/>
</dbReference>
<proteinExistence type="predicted"/>
<gene>
    <name evidence="2" type="ORF">ENR15_05955</name>
</gene>
<evidence type="ECO:0000313" key="2">
    <source>
        <dbReference type="EMBL" id="HGG00204.1"/>
    </source>
</evidence>
<dbReference type="PANTHER" id="PTHR12121">
    <property type="entry name" value="CARBON CATABOLITE REPRESSOR PROTEIN 4"/>
    <property type="match status" value="1"/>
</dbReference>
<dbReference type="InterPro" id="IPR036691">
    <property type="entry name" value="Endo/exonu/phosph_ase_sf"/>
</dbReference>
<dbReference type="EMBL" id="DSPX01000057">
    <property type="protein sequence ID" value="HGG00204.1"/>
    <property type="molecule type" value="Genomic_DNA"/>
</dbReference>
<keyword evidence="2" id="KW-0378">Hydrolase</keyword>
<accession>A0A7C3ZKT0</accession>
<dbReference type="Pfam" id="PF03372">
    <property type="entry name" value="Exo_endo_phos"/>
    <property type="match status" value="1"/>
</dbReference>
<dbReference type="InterPro" id="IPR050410">
    <property type="entry name" value="CCR4/nocturin_mRNA_transcr"/>
</dbReference>
<organism evidence="2">
    <name type="scientific">Planktothricoides sp. SpSt-374</name>
    <dbReference type="NCBI Taxonomy" id="2282167"/>
    <lineage>
        <taxon>Bacteria</taxon>
        <taxon>Bacillati</taxon>
        <taxon>Cyanobacteriota</taxon>
        <taxon>Cyanophyceae</taxon>
        <taxon>Oscillatoriophycideae</taxon>
        <taxon>Oscillatoriales</taxon>
        <taxon>Oscillatoriaceae</taxon>
        <taxon>Planktothricoides</taxon>
    </lineage>
</organism>
<keyword evidence="2" id="KW-0255">Endonuclease</keyword>
<evidence type="ECO:0000259" key="1">
    <source>
        <dbReference type="Pfam" id="PF03372"/>
    </source>
</evidence>
<protein>
    <submittedName>
        <fullName evidence="2">Endonuclease/exonuclease/phosphatase family protein</fullName>
    </submittedName>
</protein>
<dbReference type="GO" id="GO:0000175">
    <property type="term" value="F:3'-5'-RNA exonuclease activity"/>
    <property type="evidence" value="ECO:0007669"/>
    <property type="project" value="TreeGrafter"/>
</dbReference>
<dbReference type="Gene3D" id="3.60.10.10">
    <property type="entry name" value="Endonuclease/exonuclease/phosphatase"/>
    <property type="match status" value="1"/>
</dbReference>
<keyword evidence="2" id="KW-0540">Nuclease</keyword>
<keyword evidence="2" id="KW-0269">Exonuclease</keyword>
<feature type="domain" description="Endonuclease/exonuclease/phosphatase" evidence="1">
    <location>
        <begin position="7"/>
        <end position="251"/>
    </location>
</feature>
<reference evidence="2" key="1">
    <citation type="journal article" date="2020" name="mSystems">
        <title>Genome- and Community-Level Interaction Insights into Carbon Utilization and Element Cycling Functions of Hydrothermarchaeota in Hydrothermal Sediment.</title>
        <authorList>
            <person name="Zhou Z."/>
            <person name="Liu Y."/>
            <person name="Xu W."/>
            <person name="Pan J."/>
            <person name="Luo Z.H."/>
            <person name="Li M."/>
        </authorList>
    </citation>
    <scope>NUCLEOTIDE SEQUENCE [LARGE SCALE GENOMIC DNA]</scope>
    <source>
        <strain evidence="2">SpSt-374</strain>
    </source>
</reference>